<feature type="signal peptide" evidence="1">
    <location>
        <begin position="1"/>
        <end position="24"/>
    </location>
</feature>
<protein>
    <recommendedName>
        <fullName evidence="4">Secreted protein</fullName>
    </recommendedName>
</protein>
<reference evidence="2 3" key="1">
    <citation type="submission" date="2019-10" db="EMBL/GenBank/DDBJ databases">
        <authorList>
            <person name="Palmer J.M."/>
        </authorList>
    </citation>
    <scope>NUCLEOTIDE SEQUENCE [LARGE SCALE GENOMIC DNA]</scope>
    <source>
        <strain evidence="2 3">TWF730</strain>
    </source>
</reference>
<evidence type="ECO:0000256" key="1">
    <source>
        <dbReference type="SAM" id="SignalP"/>
    </source>
</evidence>
<comment type="caution">
    <text evidence="2">The sequence shown here is derived from an EMBL/GenBank/DDBJ whole genome shotgun (WGS) entry which is preliminary data.</text>
</comment>
<dbReference type="Proteomes" id="UP001373714">
    <property type="component" value="Unassembled WGS sequence"/>
</dbReference>
<name>A0AAV9VN77_9PEZI</name>
<dbReference type="EMBL" id="JAVHNS010000001">
    <property type="protein sequence ID" value="KAK6362857.1"/>
    <property type="molecule type" value="Genomic_DNA"/>
</dbReference>
<feature type="chain" id="PRO_5043743240" description="Secreted protein" evidence="1">
    <location>
        <begin position="25"/>
        <end position="65"/>
    </location>
</feature>
<gene>
    <name evidence="2" type="ORF">TWF730_000310</name>
</gene>
<proteinExistence type="predicted"/>
<accession>A0AAV9VN77</accession>
<evidence type="ECO:0008006" key="4">
    <source>
        <dbReference type="Google" id="ProtNLM"/>
    </source>
</evidence>
<evidence type="ECO:0000313" key="3">
    <source>
        <dbReference type="Proteomes" id="UP001373714"/>
    </source>
</evidence>
<dbReference type="AlphaFoldDB" id="A0AAV9VN77"/>
<organism evidence="2 3">
    <name type="scientific">Orbilia blumenaviensis</name>
    <dbReference type="NCBI Taxonomy" id="1796055"/>
    <lineage>
        <taxon>Eukaryota</taxon>
        <taxon>Fungi</taxon>
        <taxon>Dikarya</taxon>
        <taxon>Ascomycota</taxon>
        <taxon>Pezizomycotina</taxon>
        <taxon>Orbiliomycetes</taxon>
        <taxon>Orbiliales</taxon>
        <taxon>Orbiliaceae</taxon>
        <taxon>Orbilia</taxon>
    </lineage>
</organism>
<keyword evidence="3" id="KW-1185">Reference proteome</keyword>
<keyword evidence="1" id="KW-0732">Signal</keyword>
<sequence>MTRAGGAKLSFFSLSLSFLCPSCAFPALISYITATTTATTTSLLQHYDYYYDCYNSIRFQVFFFF</sequence>
<evidence type="ECO:0000313" key="2">
    <source>
        <dbReference type="EMBL" id="KAK6362857.1"/>
    </source>
</evidence>